<name>A0A0D9VTP4_9ORYZ</name>
<feature type="domain" description="TFIIS N-terminal" evidence="2">
    <location>
        <begin position="51"/>
        <end position="122"/>
    </location>
</feature>
<sequence length="134" mass="14916">MVFQVPHQHWKRFLRAFTSVNEAIEAANPAISRAEFRNTSLKILEMLINENDAARAQELCVVLDDIMIQSLRTLEMVTVKPEMLASTDLVQDVGDLGKHESERVRGLATGIVRGWKASVKAELVKAAAAMEKLS</sequence>
<evidence type="ECO:0000313" key="3">
    <source>
        <dbReference type="EnsemblPlants" id="LPERR03G14240.1"/>
    </source>
</evidence>
<dbReference type="SUPFAM" id="SSF47676">
    <property type="entry name" value="Conserved domain common to transcription factors TFIIS, elongin A, CRSP70"/>
    <property type="match status" value="1"/>
</dbReference>
<dbReference type="Gramene" id="LPERR03G14240.1">
    <property type="protein sequence ID" value="LPERR03G14240.1"/>
    <property type="gene ID" value="LPERR03G14240"/>
</dbReference>
<dbReference type="PANTHER" id="PTHR47853">
    <property type="entry name" value="EXPRESSED PROTEIN"/>
    <property type="match status" value="1"/>
</dbReference>
<dbReference type="STRING" id="77586.A0A0D9VTP4"/>
<dbReference type="HOGENOM" id="CLU_044533_2_0_1"/>
<organism evidence="3 4">
    <name type="scientific">Leersia perrieri</name>
    <dbReference type="NCBI Taxonomy" id="77586"/>
    <lineage>
        <taxon>Eukaryota</taxon>
        <taxon>Viridiplantae</taxon>
        <taxon>Streptophyta</taxon>
        <taxon>Embryophyta</taxon>
        <taxon>Tracheophyta</taxon>
        <taxon>Spermatophyta</taxon>
        <taxon>Magnoliopsida</taxon>
        <taxon>Liliopsida</taxon>
        <taxon>Poales</taxon>
        <taxon>Poaceae</taxon>
        <taxon>BOP clade</taxon>
        <taxon>Oryzoideae</taxon>
        <taxon>Oryzeae</taxon>
        <taxon>Oryzinae</taxon>
        <taxon>Leersia</taxon>
    </lineage>
</organism>
<evidence type="ECO:0000256" key="1">
    <source>
        <dbReference type="PROSITE-ProRule" id="PRU00649"/>
    </source>
</evidence>
<comment type="subcellular location">
    <subcellularLocation>
        <location evidence="1">Nucleus</location>
    </subcellularLocation>
</comment>
<accession>A0A0D9VTP4</accession>
<proteinExistence type="predicted"/>
<evidence type="ECO:0000259" key="2">
    <source>
        <dbReference type="PROSITE" id="PS51319"/>
    </source>
</evidence>
<dbReference type="InterPro" id="IPR035441">
    <property type="entry name" value="TFIIS/LEDGF_dom_sf"/>
</dbReference>
<dbReference type="AlphaFoldDB" id="A0A0D9VTP4"/>
<reference evidence="4" key="2">
    <citation type="submission" date="2013-12" db="EMBL/GenBank/DDBJ databases">
        <authorList>
            <person name="Yu Y."/>
            <person name="Lee S."/>
            <person name="de Baynast K."/>
            <person name="Wissotski M."/>
            <person name="Liu L."/>
            <person name="Talag J."/>
            <person name="Goicoechea J."/>
            <person name="Angelova A."/>
            <person name="Jetty R."/>
            <person name="Kudrna D."/>
            <person name="Golser W."/>
            <person name="Rivera L."/>
            <person name="Zhang J."/>
            <person name="Wing R."/>
        </authorList>
    </citation>
    <scope>NUCLEOTIDE SEQUENCE</scope>
</reference>
<dbReference type="Pfam" id="PF08711">
    <property type="entry name" value="Med26"/>
    <property type="match status" value="1"/>
</dbReference>
<keyword evidence="4" id="KW-1185">Reference proteome</keyword>
<dbReference type="Gene3D" id="1.20.930.10">
    <property type="entry name" value="Conserved domain common to transcription factors TFIIS, elongin A, CRSP70"/>
    <property type="match status" value="1"/>
</dbReference>
<dbReference type="Proteomes" id="UP000032180">
    <property type="component" value="Chromosome 3"/>
</dbReference>
<dbReference type="EnsemblPlants" id="LPERR03G14240.1">
    <property type="protein sequence ID" value="LPERR03G14240.1"/>
    <property type="gene ID" value="LPERR03G14240"/>
</dbReference>
<dbReference type="PANTHER" id="PTHR47853:SF1">
    <property type="entry name" value="EXPRESSED PROTEIN"/>
    <property type="match status" value="1"/>
</dbReference>
<keyword evidence="1" id="KW-0539">Nucleus</keyword>
<dbReference type="PROSITE" id="PS51319">
    <property type="entry name" value="TFIIS_N"/>
    <property type="match status" value="1"/>
</dbReference>
<dbReference type="InterPro" id="IPR017923">
    <property type="entry name" value="TFIIS_N"/>
</dbReference>
<protein>
    <recommendedName>
        <fullName evidence="2">TFIIS N-terminal domain-containing protein</fullName>
    </recommendedName>
</protein>
<reference evidence="3" key="3">
    <citation type="submission" date="2015-04" db="UniProtKB">
        <authorList>
            <consortium name="EnsemblPlants"/>
        </authorList>
    </citation>
    <scope>IDENTIFICATION</scope>
</reference>
<evidence type="ECO:0000313" key="4">
    <source>
        <dbReference type="Proteomes" id="UP000032180"/>
    </source>
</evidence>
<reference evidence="3 4" key="1">
    <citation type="submission" date="2012-08" db="EMBL/GenBank/DDBJ databases">
        <title>Oryza genome evolution.</title>
        <authorList>
            <person name="Wing R.A."/>
        </authorList>
    </citation>
    <scope>NUCLEOTIDE SEQUENCE</scope>
</reference>
<dbReference type="GO" id="GO:0005634">
    <property type="term" value="C:nucleus"/>
    <property type="evidence" value="ECO:0007669"/>
    <property type="project" value="UniProtKB-SubCell"/>
</dbReference>